<comment type="caution">
    <text evidence="1">The sequence shown here is derived from an EMBL/GenBank/DDBJ whole genome shotgun (WGS) entry which is preliminary data.</text>
</comment>
<organism evidence="1 2">
    <name type="scientific">Sulfitobacter sediminis</name>
    <dbReference type="NCBI Taxonomy" id="3234186"/>
    <lineage>
        <taxon>Bacteria</taxon>
        <taxon>Pseudomonadati</taxon>
        <taxon>Pseudomonadota</taxon>
        <taxon>Alphaproteobacteria</taxon>
        <taxon>Rhodobacterales</taxon>
        <taxon>Roseobacteraceae</taxon>
        <taxon>Sulfitobacter</taxon>
    </lineage>
</organism>
<name>A0ABV3RTD5_9RHOB</name>
<proteinExistence type="predicted"/>
<dbReference type="Proteomes" id="UP001556098">
    <property type="component" value="Unassembled WGS sequence"/>
</dbReference>
<gene>
    <name evidence="1" type="ORF">AB2B41_21920</name>
</gene>
<sequence length="156" mass="17036">MNDDEKAALGALAILGIAALAHNKNHHHDGYSPSTSQSKANFERGYRDGLYNEPYDSRHSSMDYANGFDAGHKERSNRLAHKNSNVSGTKVPAQAMRSCVSEAASSWGVRERDVHPVKAGQEGADNFYIELASGHRHVICGTNSQGQVFNLRNGRL</sequence>
<dbReference type="RefSeq" id="WP_367879963.1">
    <property type="nucleotide sequence ID" value="NZ_JBFNXX010000041.1"/>
</dbReference>
<keyword evidence="2" id="KW-1185">Reference proteome</keyword>
<evidence type="ECO:0000313" key="2">
    <source>
        <dbReference type="Proteomes" id="UP001556098"/>
    </source>
</evidence>
<protein>
    <submittedName>
        <fullName evidence="1">Uncharacterized protein</fullName>
    </submittedName>
</protein>
<evidence type="ECO:0000313" key="1">
    <source>
        <dbReference type="EMBL" id="MEW9922265.1"/>
    </source>
</evidence>
<dbReference type="EMBL" id="JBFNXX010000041">
    <property type="protein sequence ID" value="MEW9922265.1"/>
    <property type="molecule type" value="Genomic_DNA"/>
</dbReference>
<accession>A0ABV3RTD5</accession>
<reference evidence="1 2" key="1">
    <citation type="submission" date="2024-07" db="EMBL/GenBank/DDBJ databases">
        <title>Marimonas sp.nov., isolated from tidal-flat sediment.</title>
        <authorList>
            <person name="Jayan J.N."/>
            <person name="Lee S.S."/>
        </authorList>
    </citation>
    <scope>NUCLEOTIDE SEQUENCE [LARGE SCALE GENOMIC DNA]</scope>
    <source>
        <strain evidence="1 2">MJW-29</strain>
    </source>
</reference>